<dbReference type="InterPro" id="IPR017953">
    <property type="entry name" value="Carbohydrate_kinase_pred_CS"/>
</dbReference>
<evidence type="ECO:0000256" key="3">
    <source>
        <dbReference type="ARBA" id="ARBA00006001"/>
    </source>
</evidence>
<feature type="binding site" evidence="17">
    <location>
        <position position="356"/>
    </location>
    <ligand>
        <name>(6S)-NADPHX</name>
        <dbReference type="ChEBI" id="CHEBI:64076"/>
    </ligand>
</feature>
<dbReference type="GO" id="GO:0046496">
    <property type="term" value="P:nicotinamide nucleotide metabolic process"/>
    <property type="evidence" value="ECO:0007669"/>
    <property type="project" value="UniProtKB-UniRule"/>
</dbReference>
<evidence type="ECO:0000259" key="20">
    <source>
        <dbReference type="PROSITE" id="PS51383"/>
    </source>
</evidence>
<dbReference type="InterPro" id="IPR000631">
    <property type="entry name" value="CARKD"/>
</dbReference>
<keyword evidence="5 18" id="KW-0479">Metal-binding</keyword>
<feature type="binding site" evidence="17">
    <location>
        <position position="481"/>
    </location>
    <ligand>
        <name>(6S)-NADPHX</name>
        <dbReference type="ChEBI" id="CHEBI:64076"/>
    </ligand>
</feature>
<dbReference type="PANTHER" id="PTHR12592:SF0">
    <property type="entry name" value="ATP-DEPENDENT (S)-NAD(P)H-HYDRATE DEHYDRATASE"/>
    <property type="match status" value="1"/>
</dbReference>
<keyword evidence="23" id="KW-1185">Reference proteome</keyword>
<dbReference type="InterPro" id="IPR029056">
    <property type="entry name" value="Ribokinase-like"/>
</dbReference>
<evidence type="ECO:0000256" key="15">
    <source>
        <dbReference type="ARBA" id="ARBA00048238"/>
    </source>
</evidence>
<keyword evidence="9 18" id="KW-0630">Potassium</keyword>
<dbReference type="Gene3D" id="3.40.50.10260">
    <property type="entry name" value="YjeF N-terminal domain"/>
    <property type="match status" value="1"/>
</dbReference>
<comment type="catalytic activity">
    <reaction evidence="16 17 19">
        <text>(6S)-NADPHX + ADP = AMP + phosphate + NADPH + H(+)</text>
        <dbReference type="Rhea" id="RHEA:32235"/>
        <dbReference type="ChEBI" id="CHEBI:15378"/>
        <dbReference type="ChEBI" id="CHEBI:43474"/>
        <dbReference type="ChEBI" id="CHEBI:57783"/>
        <dbReference type="ChEBI" id="CHEBI:64076"/>
        <dbReference type="ChEBI" id="CHEBI:456215"/>
        <dbReference type="ChEBI" id="CHEBI:456216"/>
        <dbReference type="EC" id="4.2.1.136"/>
    </reaction>
</comment>
<keyword evidence="10 17" id="KW-0520">NAD</keyword>
<evidence type="ECO:0000256" key="11">
    <source>
        <dbReference type="ARBA" id="ARBA00023235"/>
    </source>
</evidence>
<protein>
    <recommendedName>
        <fullName evidence="19">Bifunctional NAD(P)H-hydrate repair enzyme</fullName>
    </recommendedName>
    <alternativeName>
        <fullName evidence="19">Nicotinamide nucleotide repair protein</fullName>
    </alternativeName>
    <domain>
        <recommendedName>
            <fullName evidence="19">ADP-dependent (S)-NAD(P)H-hydrate dehydratase</fullName>
            <ecNumber evidence="19">4.2.1.136</ecNumber>
        </recommendedName>
        <alternativeName>
            <fullName evidence="19">ADP-dependent NAD(P)HX dehydratase</fullName>
        </alternativeName>
    </domain>
    <domain>
        <recommendedName>
            <fullName evidence="19">NAD(P)H-hydrate epimerase</fullName>
            <ecNumber evidence="19">5.1.99.6</ecNumber>
        </recommendedName>
    </domain>
</protein>
<feature type="domain" description="YjeF C-terminal" evidence="20">
    <location>
        <begin position="251"/>
        <end position="544"/>
    </location>
</feature>
<keyword evidence="7 17" id="KW-0067">ATP-binding</keyword>
<keyword evidence="12 17" id="KW-0456">Lyase</keyword>
<feature type="binding site" evidence="18">
    <location>
        <position position="183"/>
    </location>
    <ligand>
        <name>K(+)</name>
        <dbReference type="ChEBI" id="CHEBI:29103"/>
    </ligand>
</feature>
<dbReference type="PANTHER" id="PTHR12592">
    <property type="entry name" value="ATP-DEPENDENT (S)-NAD(P)H-HYDRATE DEHYDRATASE FAMILY MEMBER"/>
    <property type="match status" value="1"/>
</dbReference>
<evidence type="ECO:0000256" key="8">
    <source>
        <dbReference type="ARBA" id="ARBA00022857"/>
    </source>
</evidence>
<dbReference type="PROSITE" id="PS51383">
    <property type="entry name" value="YJEF_C_3"/>
    <property type="match status" value="1"/>
</dbReference>
<evidence type="ECO:0000256" key="17">
    <source>
        <dbReference type="HAMAP-Rule" id="MF_01965"/>
    </source>
</evidence>
<evidence type="ECO:0000256" key="18">
    <source>
        <dbReference type="HAMAP-Rule" id="MF_01966"/>
    </source>
</evidence>
<dbReference type="PIRSF" id="PIRSF017184">
    <property type="entry name" value="Nnr"/>
    <property type="match status" value="1"/>
</dbReference>
<dbReference type="SUPFAM" id="SSF64153">
    <property type="entry name" value="YjeF N-terminal domain-like"/>
    <property type="match status" value="1"/>
</dbReference>
<dbReference type="Pfam" id="PF01256">
    <property type="entry name" value="Carb_kinase"/>
    <property type="match status" value="1"/>
</dbReference>
<dbReference type="EC" id="5.1.99.6" evidence="19"/>
<dbReference type="NCBIfam" id="TIGR00196">
    <property type="entry name" value="yjeF_cterm"/>
    <property type="match status" value="1"/>
</dbReference>
<evidence type="ECO:0000256" key="14">
    <source>
        <dbReference type="ARBA" id="ARBA00025153"/>
    </source>
</evidence>
<dbReference type="EMBL" id="MRCA01000003">
    <property type="protein sequence ID" value="OKH14897.1"/>
    <property type="molecule type" value="Genomic_DNA"/>
</dbReference>
<dbReference type="GO" id="GO:0005524">
    <property type="term" value="F:ATP binding"/>
    <property type="evidence" value="ECO:0007669"/>
    <property type="project" value="UniProtKB-UniRule"/>
</dbReference>
<evidence type="ECO:0000256" key="4">
    <source>
        <dbReference type="ARBA" id="ARBA00009524"/>
    </source>
</evidence>
<dbReference type="EC" id="4.2.1.136" evidence="19"/>
<accession>A0A1U7H1M1</accession>
<feature type="binding site" evidence="18">
    <location>
        <position position="87"/>
    </location>
    <ligand>
        <name>K(+)</name>
        <dbReference type="ChEBI" id="CHEBI:29103"/>
    </ligand>
</feature>
<dbReference type="Proteomes" id="UP000186391">
    <property type="component" value="Unassembled WGS sequence"/>
</dbReference>
<dbReference type="AlphaFoldDB" id="A0A1U7H1M1"/>
<feature type="binding site" evidence="17">
    <location>
        <position position="480"/>
    </location>
    <ligand>
        <name>AMP</name>
        <dbReference type="ChEBI" id="CHEBI:456215"/>
    </ligand>
</feature>
<evidence type="ECO:0000256" key="6">
    <source>
        <dbReference type="ARBA" id="ARBA00022741"/>
    </source>
</evidence>
<evidence type="ECO:0000313" key="22">
    <source>
        <dbReference type="EMBL" id="OKH14897.1"/>
    </source>
</evidence>
<dbReference type="HAMAP" id="MF_01966">
    <property type="entry name" value="NADHX_epimerase"/>
    <property type="match status" value="1"/>
</dbReference>
<dbReference type="OrthoDB" id="9806925at2"/>
<dbReference type="InterPro" id="IPR030677">
    <property type="entry name" value="Nnr"/>
</dbReference>
<evidence type="ECO:0000256" key="5">
    <source>
        <dbReference type="ARBA" id="ARBA00022723"/>
    </source>
</evidence>
<comment type="similarity">
    <text evidence="18">Belongs to the NnrE/AIBP family.</text>
</comment>
<comment type="function">
    <text evidence="14 19">Bifunctional enzyme that catalyzes the epimerization of the S- and R-forms of NAD(P)HX and the dehydration of the S-form of NAD(P)HX at the expense of ADP, which is converted to AMP. This allows the repair of both epimers of NAD(P)HX, a damaged form of NAD(P)H that is a result of enzymatic or heat-dependent hydration.</text>
</comment>
<feature type="binding site" evidence="17">
    <location>
        <position position="415"/>
    </location>
    <ligand>
        <name>(6S)-NADPHX</name>
        <dbReference type="ChEBI" id="CHEBI:64076"/>
    </ligand>
</feature>
<evidence type="ECO:0000313" key="23">
    <source>
        <dbReference type="Proteomes" id="UP000186391"/>
    </source>
</evidence>
<dbReference type="PROSITE" id="PS51385">
    <property type="entry name" value="YJEF_N"/>
    <property type="match status" value="1"/>
</dbReference>
<keyword evidence="11 18" id="KW-0413">Isomerase</keyword>
<dbReference type="InterPro" id="IPR036652">
    <property type="entry name" value="YjeF_N_dom_sf"/>
</dbReference>
<evidence type="ECO:0000259" key="21">
    <source>
        <dbReference type="PROSITE" id="PS51385"/>
    </source>
</evidence>
<name>A0A1U7H1M1_9CYAN</name>
<comment type="function">
    <text evidence="18">Catalyzes the epimerization of the S- and R-forms of NAD(P)HX, a damaged form of NAD(P)H that is a result of enzymatic or heat-dependent hydration. This is a prerequisite for the S-specific NAD(P)H-hydrate dehydratase to allow the repair of both epimers of NAD(P)HX.</text>
</comment>
<comment type="caution">
    <text evidence="22">The sequence shown here is derived from an EMBL/GenBank/DDBJ whole genome shotgun (WGS) entry which is preliminary data.</text>
</comment>
<comment type="cofactor">
    <cofactor evidence="18 19">
        <name>K(+)</name>
        <dbReference type="ChEBI" id="CHEBI:29103"/>
    </cofactor>
    <text evidence="18 19">Binds 1 potassium ion per subunit.</text>
</comment>
<dbReference type="SUPFAM" id="SSF53613">
    <property type="entry name" value="Ribokinase-like"/>
    <property type="match status" value="1"/>
</dbReference>
<evidence type="ECO:0000256" key="16">
    <source>
        <dbReference type="ARBA" id="ARBA00049209"/>
    </source>
</evidence>
<dbReference type="PROSITE" id="PS01050">
    <property type="entry name" value="YJEF_C_2"/>
    <property type="match status" value="1"/>
</dbReference>
<dbReference type="HAMAP" id="MF_01965">
    <property type="entry name" value="NADHX_dehydratase"/>
    <property type="match status" value="1"/>
</dbReference>
<proteinExistence type="inferred from homology"/>
<evidence type="ECO:0000256" key="12">
    <source>
        <dbReference type="ARBA" id="ARBA00023239"/>
    </source>
</evidence>
<dbReference type="CDD" id="cd01171">
    <property type="entry name" value="YXKO-related"/>
    <property type="match status" value="1"/>
</dbReference>
<organism evidence="22 23">
    <name type="scientific">Fischerella major NIES-592</name>
    <dbReference type="NCBI Taxonomy" id="210994"/>
    <lineage>
        <taxon>Bacteria</taxon>
        <taxon>Bacillati</taxon>
        <taxon>Cyanobacteriota</taxon>
        <taxon>Cyanophyceae</taxon>
        <taxon>Nostocales</taxon>
        <taxon>Hapalosiphonaceae</taxon>
        <taxon>Fischerella</taxon>
    </lineage>
</organism>
<evidence type="ECO:0000256" key="10">
    <source>
        <dbReference type="ARBA" id="ARBA00023027"/>
    </source>
</evidence>
<evidence type="ECO:0000256" key="19">
    <source>
        <dbReference type="PIRNR" id="PIRNR017184"/>
    </source>
</evidence>
<feature type="binding site" evidence="18">
    <location>
        <position position="147"/>
    </location>
    <ligand>
        <name>K(+)</name>
        <dbReference type="ChEBI" id="CHEBI:29103"/>
    </ligand>
</feature>
<comment type="function">
    <text evidence="17">Catalyzes the dehydration of the S-form of NAD(P)HX at the expense of ADP, which is converted to AMP. Together with NAD(P)HX epimerase, which catalyzes the epimerization of the S- and R-forms, the enzyme allows the repair of both epimers of NAD(P)HX, a damaged form of NAD(P)H that is a result of enzymatic or heat-dependent hydration.</text>
</comment>
<comment type="similarity">
    <text evidence="3 19">In the N-terminal section; belongs to the NnrE/AIBP family.</text>
</comment>
<evidence type="ECO:0000256" key="13">
    <source>
        <dbReference type="ARBA" id="ARBA00023268"/>
    </source>
</evidence>
<dbReference type="GO" id="GO:0052856">
    <property type="term" value="F:NAD(P)HX epimerase activity"/>
    <property type="evidence" value="ECO:0007669"/>
    <property type="project" value="UniProtKB-UniRule"/>
</dbReference>
<evidence type="ECO:0000256" key="9">
    <source>
        <dbReference type="ARBA" id="ARBA00022958"/>
    </source>
</evidence>
<dbReference type="RefSeq" id="WP_073555488.1">
    <property type="nucleotide sequence ID" value="NZ_MRCA01000003.1"/>
</dbReference>
<comment type="catalytic activity">
    <reaction evidence="1 18 19">
        <text>(6R)-NADHX = (6S)-NADHX</text>
        <dbReference type="Rhea" id="RHEA:32215"/>
        <dbReference type="ChEBI" id="CHEBI:64074"/>
        <dbReference type="ChEBI" id="CHEBI:64075"/>
        <dbReference type="EC" id="5.1.99.6"/>
    </reaction>
</comment>
<dbReference type="Gene3D" id="3.40.1190.20">
    <property type="match status" value="1"/>
</dbReference>
<comment type="subunit">
    <text evidence="17">Homotetramer.</text>
</comment>
<feature type="binding site" evidence="18">
    <location>
        <position position="180"/>
    </location>
    <ligand>
        <name>(6S)-NADPHX</name>
        <dbReference type="ChEBI" id="CHEBI:64076"/>
    </ligand>
</feature>
<keyword evidence="6 17" id="KW-0547">Nucleotide-binding</keyword>
<comment type="catalytic activity">
    <reaction evidence="15 17 19">
        <text>(6S)-NADHX + ADP = AMP + phosphate + NADH + H(+)</text>
        <dbReference type="Rhea" id="RHEA:32223"/>
        <dbReference type="ChEBI" id="CHEBI:15378"/>
        <dbReference type="ChEBI" id="CHEBI:43474"/>
        <dbReference type="ChEBI" id="CHEBI:57945"/>
        <dbReference type="ChEBI" id="CHEBI:64074"/>
        <dbReference type="ChEBI" id="CHEBI:456215"/>
        <dbReference type="ChEBI" id="CHEBI:456216"/>
        <dbReference type="EC" id="4.2.1.136"/>
    </reaction>
</comment>
<comment type="similarity">
    <text evidence="4 19">In the C-terminal section; belongs to the NnrD/CARKD family.</text>
</comment>
<dbReference type="GO" id="GO:0052855">
    <property type="term" value="F:ADP-dependent NAD(P)H-hydrate dehydratase activity"/>
    <property type="evidence" value="ECO:0007669"/>
    <property type="project" value="UniProtKB-UniRule"/>
</dbReference>
<reference evidence="22 23" key="1">
    <citation type="submission" date="2016-11" db="EMBL/GenBank/DDBJ databases">
        <title>Draft Genome Sequences of Nine Cyanobacterial Strains from Diverse Habitats.</title>
        <authorList>
            <person name="Zhu T."/>
            <person name="Hou S."/>
            <person name="Lu X."/>
            <person name="Hess W.R."/>
        </authorList>
    </citation>
    <scope>NUCLEOTIDE SEQUENCE [LARGE SCALE GENOMIC DNA]</scope>
    <source>
        <strain evidence="22 23">NIES-592</strain>
    </source>
</reference>
<keyword evidence="8 17" id="KW-0521">NADP</keyword>
<feature type="binding site" evidence="17">
    <location>
        <begin position="451"/>
        <end position="455"/>
    </location>
    <ligand>
        <name>AMP</name>
        <dbReference type="ChEBI" id="CHEBI:456215"/>
    </ligand>
</feature>
<dbReference type="GO" id="GO:0046872">
    <property type="term" value="F:metal ion binding"/>
    <property type="evidence" value="ECO:0007669"/>
    <property type="project" value="UniProtKB-UniRule"/>
</dbReference>
<gene>
    <name evidence="18" type="primary">nnrE</name>
    <name evidence="17" type="synonym">nnrD</name>
    <name evidence="22" type="ORF">NIES592_08450</name>
</gene>
<evidence type="ECO:0000256" key="7">
    <source>
        <dbReference type="ARBA" id="ARBA00022840"/>
    </source>
</evidence>
<feature type="binding site" evidence="18">
    <location>
        <begin position="151"/>
        <end position="157"/>
    </location>
    <ligand>
        <name>(6S)-NADPHX</name>
        <dbReference type="ChEBI" id="CHEBI:64076"/>
    </ligand>
</feature>
<sequence>MNSQHPTPNNQQRIQISQVVVTAQQMREIEARIFAAGMPVAALMEKVAGLIARRIQVLYLSEDAETENFSVSVRPHKVGILVGPGHNGGDALVVARELYFRGYAVYIYSPFAKLKELTSQHLQYAQSLGIPCYQSIEDLPKCDLLVDGLFGFGLERELQDPIASAINQLNHKSVPIISIDMPSGLHTDTGEVLGTAIRASHTFCLGLWKLGLLQDQALEYVGKAELIDFDIPWADVEAVLGETPRIKRVTKDSVFSTVPLPRPAVTHKYKEGHLLLICGSRRYAGGAILTGLGARASGVGMLSIAVPESLKPILVSHLPEALIVGCPETQTGAIAQLQLPENTDLNSFDAIACGPGLTKDASPIVQQVLESTIPLVLDADGLNILAEMGTPPNPPLTKGGTKGGIRQALTVLTPHTGEFQRLFPDLPDAKHNRIEAVREAAAQSGAVVLLKGARTAIANSEGAVWIVPESTPALARGGSGDVLTGLMGGLIAQAVTHQIPAEDMVAAAAWWHAQAGILAAQERTELGVDAFTLTQYLIKFLSLINKPLA</sequence>
<evidence type="ECO:0000256" key="1">
    <source>
        <dbReference type="ARBA" id="ARBA00000013"/>
    </source>
</evidence>
<keyword evidence="13" id="KW-0511">Multifunctional enzyme</keyword>
<dbReference type="InterPro" id="IPR004443">
    <property type="entry name" value="YjeF_N_dom"/>
</dbReference>
<feature type="domain" description="YjeF N-terminal" evidence="21">
    <location>
        <begin position="26"/>
        <end position="237"/>
    </location>
</feature>
<feature type="binding site" evidence="18">
    <location>
        <begin position="86"/>
        <end position="90"/>
    </location>
    <ligand>
        <name>(6S)-NADPHX</name>
        <dbReference type="ChEBI" id="CHEBI:64076"/>
    </ligand>
</feature>
<comment type="cofactor">
    <cofactor evidence="17">
        <name>Mg(2+)</name>
        <dbReference type="ChEBI" id="CHEBI:18420"/>
    </cofactor>
</comment>
<comment type="catalytic activity">
    <reaction evidence="2 18 19">
        <text>(6R)-NADPHX = (6S)-NADPHX</text>
        <dbReference type="Rhea" id="RHEA:32227"/>
        <dbReference type="ChEBI" id="CHEBI:64076"/>
        <dbReference type="ChEBI" id="CHEBI:64077"/>
        <dbReference type="EC" id="5.1.99.6"/>
    </reaction>
</comment>
<evidence type="ECO:0000256" key="2">
    <source>
        <dbReference type="ARBA" id="ARBA00000909"/>
    </source>
</evidence>
<comment type="caution">
    <text evidence="17">Lacks conserved residue(s) required for the propagation of feature annotation.</text>
</comment>
<comment type="similarity">
    <text evidence="17">Belongs to the NnrD/CARKD family.</text>
</comment>
<dbReference type="NCBIfam" id="TIGR00197">
    <property type="entry name" value="yjeF_nterm"/>
    <property type="match status" value="1"/>
</dbReference>
<dbReference type="GO" id="GO:0110051">
    <property type="term" value="P:metabolite repair"/>
    <property type="evidence" value="ECO:0007669"/>
    <property type="project" value="TreeGrafter"/>
</dbReference>
<dbReference type="Pfam" id="PF03853">
    <property type="entry name" value="YjeF_N"/>
    <property type="match status" value="1"/>
</dbReference>